<dbReference type="AlphaFoldDB" id="A0A1I1HWX1"/>
<dbReference type="EC" id="2.1.1.33" evidence="3"/>
<evidence type="ECO:0000256" key="6">
    <source>
        <dbReference type="ARBA" id="ARBA00022691"/>
    </source>
</evidence>
<sequence>MAEQGNSRQVTSNQLGVHDQLLQVVEKHRQSLFKKPITTFNREAFEEAEAAWQAFGGRLILDSCCGVGASTRKLASRYPEHFVIGVDRSEDRLSRKLGELPANAVLIRADLVDFWRLAEAAGWKPEYHFLLYPNPTPKKKDLKQRWHGHPVFPSLVALGGQLESRSNWRIYLEEMQLALKVFGVEAEITALDMDEPITPFERKYHLSGQDLWQLKANLNELATG</sequence>
<protein>
    <recommendedName>
        <fullName evidence="3">tRNA (guanine(46)-N(7))-methyltransferase</fullName>
        <ecNumber evidence="3">2.1.1.33</ecNumber>
    </recommendedName>
</protein>
<proteinExistence type="predicted"/>
<keyword evidence="6" id="KW-0949">S-adenosyl-L-methionine</keyword>
<dbReference type="SUPFAM" id="SSF53335">
    <property type="entry name" value="S-adenosyl-L-methionine-dependent methyltransferases"/>
    <property type="match status" value="1"/>
</dbReference>
<dbReference type="EMBL" id="FOLH01000004">
    <property type="protein sequence ID" value="SFC28444.1"/>
    <property type="molecule type" value="Genomic_DNA"/>
</dbReference>
<keyword evidence="9" id="KW-1185">Reference proteome</keyword>
<dbReference type="OrthoDB" id="9809889at2"/>
<gene>
    <name evidence="8" type="ORF">SAMN05660443_2069</name>
</gene>
<dbReference type="GO" id="GO:0008176">
    <property type="term" value="F:tRNA (guanine(46)-N7)-methyltransferase activity"/>
    <property type="evidence" value="ECO:0007669"/>
    <property type="project" value="UniProtKB-EC"/>
</dbReference>
<dbReference type="Proteomes" id="UP000199058">
    <property type="component" value="Unassembled WGS sequence"/>
</dbReference>
<dbReference type="PROSITE" id="PS51625">
    <property type="entry name" value="SAM_MT_TRMB"/>
    <property type="match status" value="1"/>
</dbReference>
<dbReference type="Gene3D" id="3.40.50.150">
    <property type="entry name" value="Vaccinia Virus protein VP39"/>
    <property type="match status" value="1"/>
</dbReference>
<keyword evidence="5" id="KW-0808">Transferase</keyword>
<name>A0A1I1HWX1_9GAMM</name>
<dbReference type="InterPro" id="IPR029063">
    <property type="entry name" value="SAM-dependent_MTases_sf"/>
</dbReference>
<evidence type="ECO:0000256" key="7">
    <source>
        <dbReference type="ARBA" id="ARBA00022694"/>
    </source>
</evidence>
<organism evidence="8 9">
    <name type="scientific">Marinospirillum celere</name>
    <dbReference type="NCBI Taxonomy" id="1122252"/>
    <lineage>
        <taxon>Bacteria</taxon>
        <taxon>Pseudomonadati</taxon>
        <taxon>Pseudomonadota</taxon>
        <taxon>Gammaproteobacteria</taxon>
        <taxon>Oceanospirillales</taxon>
        <taxon>Oceanospirillaceae</taxon>
        <taxon>Marinospirillum</taxon>
    </lineage>
</organism>
<reference evidence="8 9" key="1">
    <citation type="submission" date="2016-10" db="EMBL/GenBank/DDBJ databases">
        <authorList>
            <person name="de Groot N.N."/>
        </authorList>
    </citation>
    <scope>NUCLEOTIDE SEQUENCE [LARGE SCALE GENOMIC DNA]</scope>
    <source>
        <strain evidence="8 9">DSM 18438</strain>
    </source>
</reference>
<comment type="catalytic activity">
    <reaction evidence="1">
        <text>guanosine(46) in tRNA + S-adenosyl-L-methionine = N(7)-methylguanosine(46) in tRNA + S-adenosyl-L-homocysteine</text>
        <dbReference type="Rhea" id="RHEA:42708"/>
        <dbReference type="Rhea" id="RHEA-COMP:10188"/>
        <dbReference type="Rhea" id="RHEA-COMP:10189"/>
        <dbReference type="ChEBI" id="CHEBI:57856"/>
        <dbReference type="ChEBI" id="CHEBI:59789"/>
        <dbReference type="ChEBI" id="CHEBI:74269"/>
        <dbReference type="ChEBI" id="CHEBI:74480"/>
        <dbReference type="EC" id="2.1.1.33"/>
    </reaction>
</comment>
<evidence type="ECO:0000256" key="5">
    <source>
        <dbReference type="ARBA" id="ARBA00022679"/>
    </source>
</evidence>
<keyword evidence="7" id="KW-0819">tRNA processing</keyword>
<evidence type="ECO:0000256" key="4">
    <source>
        <dbReference type="ARBA" id="ARBA00022603"/>
    </source>
</evidence>
<dbReference type="Pfam" id="PF02390">
    <property type="entry name" value="Methyltransf_4"/>
    <property type="match status" value="1"/>
</dbReference>
<evidence type="ECO:0000256" key="1">
    <source>
        <dbReference type="ARBA" id="ARBA00000142"/>
    </source>
</evidence>
<accession>A0A1I1HWX1</accession>
<keyword evidence="4 8" id="KW-0489">Methyltransferase</keyword>
<dbReference type="InterPro" id="IPR003358">
    <property type="entry name" value="tRNA_(Gua-N-7)_MeTrfase_Trmb"/>
</dbReference>
<evidence type="ECO:0000256" key="3">
    <source>
        <dbReference type="ARBA" id="ARBA00011977"/>
    </source>
</evidence>
<dbReference type="STRING" id="1122252.SAMN05660443_2069"/>
<dbReference type="CDD" id="cd02440">
    <property type="entry name" value="AdoMet_MTases"/>
    <property type="match status" value="1"/>
</dbReference>
<comment type="function">
    <text evidence="2">Catalyzes the formation of N(7)-methylguanine at position 46 (m7G46) in tRNA.</text>
</comment>
<evidence type="ECO:0000313" key="8">
    <source>
        <dbReference type="EMBL" id="SFC28444.1"/>
    </source>
</evidence>
<dbReference type="RefSeq" id="WP_091963027.1">
    <property type="nucleotide sequence ID" value="NZ_FOLH01000004.1"/>
</dbReference>
<evidence type="ECO:0000313" key="9">
    <source>
        <dbReference type="Proteomes" id="UP000199058"/>
    </source>
</evidence>
<evidence type="ECO:0000256" key="2">
    <source>
        <dbReference type="ARBA" id="ARBA00003015"/>
    </source>
</evidence>